<keyword evidence="1" id="KW-0812">Transmembrane</keyword>
<accession>A0A4U1L0U6</accession>
<feature type="transmembrane region" description="Helical" evidence="1">
    <location>
        <begin position="80"/>
        <end position="97"/>
    </location>
</feature>
<evidence type="ECO:0000313" key="2">
    <source>
        <dbReference type="EMBL" id="TKD50232.1"/>
    </source>
</evidence>
<feature type="transmembrane region" description="Helical" evidence="1">
    <location>
        <begin position="6"/>
        <end position="26"/>
    </location>
</feature>
<keyword evidence="1" id="KW-0472">Membrane</keyword>
<proteinExistence type="predicted"/>
<feature type="transmembrane region" description="Helical" evidence="1">
    <location>
        <begin position="103"/>
        <end position="126"/>
    </location>
</feature>
<gene>
    <name evidence="2" type="ORF">FBR43_05275</name>
</gene>
<dbReference type="Proteomes" id="UP000309138">
    <property type="component" value="Unassembled WGS sequence"/>
</dbReference>
<protein>
    <submittedName>
        <fullName evidence="2">Uncharacterized protein</fullName>
    </submittedName>
</protein>
<keyword evidence="1" id="KW-1133">Transmembrane helix</keyword>
<dbReference type="AlphaFoldDB" id="A0A4U1L0U6"/>
<evidence type="ECO:0000313" key="3">
    <source>
        <dbReference type="Proteomes" id="UP000309138"/>
    </source>
</evidence>
<organism evidence="2 3">
    <name type="scientific">Sphingomonas baiyangensis</name>
    <dbReference type="NCBI Taxonomy" id="2572576"/>
    <lineage>
        <taxon>Bacteria</taxon>
        <taxon>Pseudomonadati</taxon>
        <taxon>Pseudomonadota</taxon>
        <taxon>Alphaproteobacteria</taxon>
        <taxon>Sphingomonadales</taxon>
        <taxon>Sphingomonadaceae</taxon>
        <taxon>Sphingomonas</taxon>
    </lineage>
</organism>
<feature type="transmembrane region" description="Helical" evidence="1">
    <location>
        <begin position="33"/>
        <end position="50"/>
    </location>
</feature>
<dbReference type="RefSeq" id="WP_136942175.1">
    <property type="nucleotide sequence ID" value="NZ_SWKR01000002.1"/>
</dbReference>
<dbReference type="EMBL" id="SWKR01000002">
    <property type="protein sequence ID" value="TKD50232.1"/>
    <property type="molecule type" value="Genomic_DNA"/>
</dbReference>
<reference evidence="2 3" key="1">
    <citation type="submission" date="2019-04" db="EMBL/GenBank/DDBJ databases">
        <authorList>
            <person name="Yang Y."/>
            <person name="Wei D."/>
        </authorList>
    </citation>
    <scope>NUCLEOTIDE SEQUENCE [LARGE SCALE GENOMIC DNA]</scope>
    <source>
        <strain evidence="2 3">L-1-4w-11</strain>
    </source>
</reference>
<sequence>MLNPQYVYYLAIGAVVLMEAGCGLFGRRCFGRMAYVLGAAFAASYAGYAMGQYLPAVQLVVHIAGFALGMVIARGLAGHVIAGIFFPMVTVDALRLWELVSPMTWWWAIYYMAMAQLVALGMGAEFHPLGRAIRRLSAELHARFERSMGWI</sequence>
<keyword evidence="3" id="KW-1185">Reference proteome</keyword>
<evidence type="ECO:0000256" key="1">
    <source>
        <dbReference type="SAM" id="Phobius"/>
    </source>
</evidence>
<comment type="caution">
    <text evidence="2">The sequence shown here is derived from an EMBL/GenBank/DDBJ whole genome shotgun (WGS) entry which is preliminary data.</text>
</comment>
<name>A0A4U1L0U6_9SPHN</name>